<gene>
    <name evidence="14" type="ORF">CQ12_14725</name>
</gene>
<keyword evidence="8 9" id="KW-0975">Bacterial flagellum</keyword>
<reference evidence="14 15" key="1">
    <citation type="submission" date="2014-03" db="EMBL/GenBank/DDBJ databases">
        <title>Bradyrhizobium valentinum sp. nov., isolated from effective nodules of Lupinus mariae-josephae, a lupine endemic of basic-lime soils in Eastern Spain.</title>
        <authorList>
            <person name="Duran D."/>
            <person name="Rey L."/>
            <person name="Navarro A."/>
            <person name="Busquets A."/>
            <person name="Imperial J."/>
            <person name="Ruiz-Argueso T."/>
        </authorList>
    </citation>
    <scope>NUCLEOTIDE SEQUENCE [LARGE SCALE GENOMIC DNA]</scope>
    <source>
        <strain evidence="14 15">PAC68</strain>
    </source>
</reference>
<keyword evidence="14" id="KW-0282">Flagellum</keyword>
<evidence type="ECO:0000256" key="3">
    <source>
        <dbReference type="ARBA" id="ARBA00007971"/>
    </source>
</evidence>
<dbReference type="GO" id="GO:0003774">
    <property type="term" value="F:cytoskeletal motor activity"/>
    <property type="evidence" value="ECO:0007669"/>
    <property type="project" value="InterPro"/>
</dbReference>
<evidence type="ECO:0000313" key="15">
    <source>
        <dbReference type="Proteomes" id="UP000050863"/>
    </source>
</evidence>
<comment type="function">
    <text evidence="9">The M ring may be actively involved in energy transduction.</text>
</comment>
<comment type="subcellular location">
    <subcellularLocation>
        <location evidence="1 9">Bacterial flagellum basal body</location>
    </subcellularLocation>
    <subcellularLocation>
        <location evidence="2">Cell membrane</location>
        <topology evidence="2">Multi-pass membrane protein</topology>
    </subcellularLocation>
</comment>
<dbReference type="InterPro" id="IPR043427">
    <property type="entry name" value="YscJ/FliF"/>
</dbReference>
<feature type="transmembrane region" description="Helical" evidence="11">
    <location>
        <begin position="429"/>
        <end position="450"/>
    </location>
</feature>
<evidence type="ECO:0000256" key="2">
    <source>
        <dbReference type="ARBA" id="ARBA00004651"/>
    </source>
</evidence>
<keyword evidence="4" id="KW-1003">Cell membrane</keyword>
<organism evidence="14 15">
    <name type="scientific">Bradyrhizobium jicamae</name>
    <dbReference type="NCBI Taxonomy" id="280332"/>
    <lineage>
        <taxon>Bacteria</taxon>
        <taxon>Pseudomonadati</taxon>
        <taxon>Pseudomonadota</taxon>
        <taxon>Alphaproteobacteria</taxon>
        <taxon>Hyphomicrobiales</taxon>
        <taxon>Nitrobacteraceae</taxon>
        <taxon>Bradyrhizobium</taxon>
    </lineage>
</organism>
<feature type="domain" description="Flagellar M-ring N-terminal" evidence="12">
    <location>
        <begin position="38"/>
        <end position="211"/>
    </location>
</feature>
<dbReference type="Pfam" id="PF08345">
    <property type="entry name" value="YscJ_FliF_C"/>
    <property type="match status" value="1"/>
</dbReference>
<evidence type="ECO:0000256" key="5">
    <source>
        <dbReference type="ARBA" id="ARBA00022692"/>
    </source>
</evidence>
<comment type="similarity">
    <text evidence="3 9">Belongs to the FliF family.</text>
</comment>
<dbReference type="InterPro" id="IPR000067">
    <property type="entry name" value="FlgMring_FliF"/>
</dbReference>
<dbReference type="GO" id="GO:0071973">
    <property type="term" value="P:bacterial-type flagellum-dependent cell motility"/>
    <property type="evidence" value="ECO:0007669"/>
    <property type="project" value="InterPro"/>
</dbReference>
<evidence type="ECO:0000256" key="6">
    <source>
        <dbReference type="ARBA" id="ARBA00022989"/>
    </source>
</evidence>
<dbReference type="PANTHER" id="PTHR30046">
    <property type="entry name" value="FLAGELLAR M-RING PROTEIN"/>
    <property type="match status" value="1"/>
</dbReference>
<evidence type="ECO:0000256" key="1">
    <source>
        <dbReference type="ARBA" id="ARBA00004117"/>
    </source>
</evidence>
<dbReference type="Proteomes" id="UP000050863">
    <property type="component" value="Unassembled WGS sequence"/>
</dbReference>
<dbReference type="PIRSF" id="PIRSF004862">
    <property type="entry name" value="FliF"/>
    <property type="match status" value="1"/>
</dbReference>
<dbReference type="STRING" id="280332.CQ12_14725"/>
<dbReference type="InterPro" id="IPR006182">
    <property type="entry name" value="FliF_N_dom"/>
</dbReference>
<dbReference type="Gene3D" id="3.30.300.30">
    <property type="match status" value="1"/>
</dbReference>
<proteinExistence type="inferred from homology"/>
<evidence type="ECO:0000256" key="11">
    <source>
        <dbReference type="SAM" id="Phobius"/>
    </source>
</evidence>
<feature type="domain" description="Flagellar M-ring C-terminal" evidence="13">
    <location>
        <begin position="244"/>
        <end position="403"/>
    </location>
</feature>
<dbReference type="PANTHER" id="PTHR30046:SF0">
    <property type="entry name" value="FLAGELLAR M-RING PROTEIN"/>
    <property type="match status" value="1"/>
</dbReference>
<evidence type="ECO:0000259" key="13">
    <source>
        <dbReference type="Pfam" id="PF08345"/>
    </source>
</evidence>
<evidence type="ECO:0000256" key="10">
    <source>
        <dbReference type="SAM" id="MobiDB-lite"/>
    </source>
</evidence>
<evidence type="ECO:0000313" key="14">
    <source>
        <dbReference type="EMBL" id="KRR08129.1"/>
    </source>
</evidence>
<dbReference type="AlphaFoldDB" id="A0A0R3LK34"/>
<dbReference type="GO" id="GO:0009431">
    <property type="term" value="C:bacterial-type flagellum basal body, MS ring"/>
    <property type="evidence" value="ECO:0007669"/>
    <property type="project" value="InterPro"/>
</dbReference>
<sequence>MQSLVAFLKGLGAARLMAMVAVTTALIGFFAFVIMRVTTPQMTTLFTDLSFEDSSSIIKDLERQAIPFELRNEGAVIMVPKDKVTRLRMKLAEANLPKGGGVGYEIFDKSDALGTTSFVQNINHLRALEGELARTIRAIDRIQAARVHLVLPERPLFAREAPEPSASIVVRVRGSLEPQQIRAIRHVVASAVNGLKPQRVSIVDEGGRLLADGATKDPDIAIGDERRTAFEKRMRNEVEAIVSSVVGQGRARVQLTADFDYNKVTQTSDKFDPEGRVLRSTQTREESSASAGDGGQVTVNNELPGNQANSGAATARDQSKKSEETNNYEISRTTKTEVTEAGRVNRISVAVLVDGAYTKNEKGEMVYQDRSKEQLDRIATLVRSAIGFDQKRGDQVEVVNLRFAEAPTVPPVVEPTGLLGMLQFTKDDVMYVIELGVMMLLGLVVLFLVIRPLVKRILAAEVIPALAEPTPALIEGNGPNGELGPNQALIAGTSGTAQLIDVAQVQGQVHAQAVHRVGELAERNPNETASIVRQWLSEPAES</sequence>
<dbReference type="RefSeq" id="WP_057836049.1">
    <property type="nucleotide sequence ID" value="NZ_LLXZ01000093.1"/>
</dbReference>
<protein>
    <recommendedName>
        <fullName evidence="9">Flagellar M-ring protein</fullName>
    </recommendedName>
</protein>
<dbReference type="PRINTS" id="PR01009">
    <property type="entry name" value="FLGMRINGFLIF"/>
</dbReference>
<dbReference type="GO" id="GO:0005886">
    <property type="term" value="C:plasma membrane"/>
    <property type="evidence" value="ECO:0007669"/>
    <property type="project" value="UniProtKB-SubCell"/>
</dbReference>
<keyword evidence="14" id="KW-0969">Cilium</keyword>
<dbReference type="OrthoDB" id="9807026at2"/>
<feature type="transmembrane region" description="Helical" evidence="11">
    <location>
        <begin position="12"/>
        <end position="35"/>
    </location>
</feature>
<dbReference type="InterPro" id="IPR045851">
    <property type="entry name" value="AMP-bd_C_sf"/>
</dbReference>
<dbReference type="EMBL" id="LLXZ01000093">
    <property type="protein sequence ID" value="KRR08129.1"/>
    <property type="molecule type" value="Genomic_DNA"/>
</dbReference>
<keyword evidence="7 11" id="KW-0472">Membrane</keyword>
<keyword evidence="6 11" id="KW-1133">Transmembrane helix</keyword>
<dbReference type="NCBIfam" id="TIGR00206">
    <property type="entry name" value="fliF"/>
    <property type="match status" value="1"/>
</dbReference>
<evidence type="ECO:0000256" key="9">
    <source>
        <dbReference type="PIRNR" id="PIRNR004862"/>
    </source>
</evidence>
<keyword evidence="5 11" id="KW-0812">Transmembrane</keyword>
<evidence type="ECO:0000256" key="8">
    <source>
        <dbReference type="ARBA" id="ARBA00023143"/>
    </source>
</evidence>
<keyword evidence="15" id="KW-1185">Reference proteome</keyword>
<accession>A0A0R3LK34</accession>
<keyword evidence="14" id="KW-0966">Cell projection</keyword>
<feature type="compositionally biased region" description="Polar residues" evidence="10">
    <location>
        <begin position="297"/>
        <end position="312"/>
    </location>
</feature>
<comment type="caution">
    <text evidence="14">The sequence shown here is derived from an EMBL/GenBank/DDBJ whole genome shotgun (WGS) entry which is preliminary data.</text>
</comment>
<evidence type="ECO:0000256" key="7">
    <source>
        <dbReference type="ARBA" id="ARBA00023136"/>
    </source>
</evidence>
<evidence type="ECO:0000256" key="4">
    <source>
        <dbReference type="ARBA" id="ARBA00022475"/>
    </source>
</evidence>
<feature type="compositionally biased region" description="Basic and acidic residues" evidence="10">
    <location>
        <begin position="269"/>
        <end position="287"/>
    </location>
</feature>
<name>A0A0R3LK34_9BRAD</name>
<feature type="region of interest" description="Disordered" evidence="10">
    <location>
        <begin position="266"/>
        <end position="334"/>
    </location>
</feature>
<dbReference type="Pfam" id="PF01514">
    <property type="entry name" value="YscJ_FliF"/>
    <property type="match status" value="1"/>
</dbReference>
<evidence type="ECO:0000259" key="12">
    <source>
        <dbReference type="Pfam" id="PF01514"/>
    </source>
</evidence>
<dbReference type="InterPro" id="IPR013556">
    <property type="entry name" value="Flag_M-ring_C"/>
</dbReference>